<evidence type="ECO:0000313" key="3">
    <source>
        <dbReference type="Proteomes" id="UP000478052"/>
    </source>
</evidence>
<dbReference type="EMBL" id="VUJU01012809">
    <property type="protein sequence ID" value="KAF0706729.1"/>
    <property type="molecule type" value="Genomic_DNA"/>
</dbReference>
<evidence type="ECO:0000313" key="2">
    <source>
        <dbReference type="EMBL" id="KAF0706729.1"/>
    </source>
</evidence>
<accession>A0A6G0VRM6</accession>
<dbReference type="AlphaFoldDB" id="A0A6G0VRM6"/>
<reference evidence="2 3" key="1">
    <citation type="submission" date="2019-08" db="EMBL/GenBank/DDBJ databases">
        <title>Whole genome of Aphis craccivora.</title>
        <authorList>
            <person name="Voronova N.V."/>
            <person name="Shulinski R.S."/>
            <person name="Bandarenka Y.V."/>
            <person name="Zhorov D.G."/>
            <person name="Warner D."/>
        </authorList>
    </citation>
    <scope>NUCLEOTIDE SEQUENCE [LARGE SCALE GENOMIC DNA]</scope>
    <source>
        <strain evidence="2">180601</strain>
        <tissue evidence="2">Whole Body</tissue>
    </source>
</reference>
<dbReference type="Pfam" id="PF25273">
    <property type="entry name" value="DUF7869"/>
    <property type="match status" value="1"/>
</dbReference>
<dbReference type="Proteomes" id="UP000478052">
    <property type="component" value="Unassembled WGS sequence"/>
</dbReference>
<proteinExistence type="predicted"/>
<dbReference type="OrthoDB" id="6745909at2759"/>
<keyword evidence="3" id="KW-1185">Reference proteome</keyword>
<dbReference type="InterPro" id="IPR057191">
    <property type="entry name" value="DUF7869"/>
</dbReference>
<feature type="domain" description="DUF7869" evidence="1">
    <location>
        <begin position="345"/>
        <end position="441"/>
    </location>
</feature>
<protein>
    <recommendedName>
        <fullName evidence="1">DUF7869 domain-containing protein</fullName>
    </recommendedName>
</protein>
<organism evidence="2 3">
    <name type="scientific">Aphis craccivora</name>
    <name type="common">Cowpea aphid</name>
    <dbReference type="NCBI Taxonomy" id="307492"/>
    <lineage>
        <taxon>Eukaryota</taxon>
        <taxon>Metazoa</taxon>
        <taxon>Ecdysozoa</taxon>
        <taxon>Arthropoda</taxon>
        <taxon>Hexapoda</taxon>
        <taxon>Insecta</taxon>
        <taxon>Pterygota</taxon>
        <taxon>Neoptera</taxon>
        <taxon>Paraneoptera</taxon>
        <taxon>Hemiptera</taxon>
        <taxon>Sternorrhyncha</taxon>
        <taxon>Aphidomorpha</taxon>
        <taxon>Aphidoidea</taxon>
        <taxon>Aphididae</taxon>
        <taxon>Aphidini</taxon>
        <taxon>Aphis</taxon>
        <taxon>Aphis</taxon>
    </lineage>
</organism>
<comment type="caution">
    <text evidence="2">The sequence shown here is derived from an EMBL/GenBank/DDBJ whole genome shotgun (WGS) entry which is preliminary data.</text>
</comment>
<name>A0A6G0VRM6_APHCR</name>
<sequence>MDCELSELSSSSDGRERDVLKKLRATTHELGPDCNCKRYRCFENISVEERTRIIREFNNLGNYNDQSKYLCGLITVLPVMRRRSRFGDDNAQYNLASYAYRVRVFCDGKLEDKSVCVKAFISIHGISAKRVQTLRESLATTGVIPIDKRGKHKNRPRKLSDEIVNKVEGFLKSLKGRKSHYSLKDSNKTYLPDNLNIKKLHSMFENKNPGQKISYESFRNIFETKFNINFGYPRKDTCGTCDSLKAEIATLTEKLKNTTPTSAPLVHSEIEKELNKKQLEKNLHLRKAEKFYKVKRNYRKMSMKTDTLEAISMDFQKNLPTPNITTNDAYYRRQLNFITFNVHILSSGQSIFYTYDESVAKKGADDVCSMLFNFIYKILPSQVRQLIIFCDSCAGQNKNITVFRFFHYLVTEKMRFDLVKMVFPIRGHSYLECDRNMSLVNCNSYTETPDDWREVLLTSRTKPSPFTVVDCEKDIIFQNWTDYLQVHYSKKCNLKTRPIRIIEFRKESSALIFHKDTYCGMYASTVITKKQNKRGRKTRQSSTKGNIEINALKPLYEGKLAINDAKYKDLLHLKQFLMKEESHKFYENLKKNDGIQDSEDEYVDNIPLDEDED</sequence>
<gene>
    <name evidence="2" type="ORF">FWK35_00037395</name>
</gene>
<evidence type="ECO:0000259" key="1">
    <source>
        <dbReference type="Pfam" id="PF25273"/>
    </source>
</evidence>
<dbReference type="PANTHER" id="PTHR10773:SF19">
    <property type="match status" value="1"/>
</dbReference>
<dbReference type="PANTHER" id="PTHR10773">
    <property type="entry name" value="DNA-DIRECTED RNA POLYMERASES I, II, AND III SUBUNIT RPABC2"/>
    <property type="match status" value="1"/>
</dbReference>